<protein>
    <recommendedName>
        <fullName evidence="2">DUF6788 domain-containing protein</fullName>
    </recommendedName>
</protein>
<organism evidence="3 4">
    <name type="scientific">Halonotius aquaticus</name>
    <dbReference type="NCBI Taxonomy" id="2216978"/>
    <lineage>
        <taxon>Archaea</taxon>
        <taxon>Methanobacteriati</taxon>
        <taxon>Methanobacteriota</taxon>
        <taxon>Stenosarchaea group</taxon>
        <taxon>Halobacteria</taxon>
        <taxon>Halobacteriales</taxon>
        <taxon>Haloferacaceae</taxon>
        <taxon>Halonotius</taxon>
    </lineage>
</organism>
<reference evidence="3 4" key="1">
    <citation type="submission" date="2018-06" db="EMBL/GenBank/DDBJ databases">
        <title>Halonotius sp. F13-13 a new haloarchaeeon isolated from a solar saltern from Isla Cristina, Huelva, Spain.</title>
        <authorList>
            <person name="Duran-Viseras A."/>
            <person name="Sanchez-Porro C."/>
            <person name="Ventosa A."/>
        </authorList>
    </citation>
    <scope>NUCLEOTIDE SEQUENCE [LARGE SCALE GENOMIC DNA]</scope>
    <source>
        <strain evidence="3 4">F13-13</strain>
    </source>
</reference>
<comment type="caution">
    <text evidence="3">The sequence shown here is derived from an EMBL/GenBank/DDBJ whole genome shotgun (WGS) entry which is preliminary data.</text>
</comment>
<dbReference type="EMBL" id="QKNY01000010">
    <property type="protein sequence ID" value="RJX43147.1"/>
    <property type="molecule type" value="Genomic_DNA"/>
</dbReference>
<dbReference type="InterPro" id="IPR046738">
    <property type="entry name" value="DUF6788"/>
</dbReference>
<gene>
    <name evidence="3" type="ORF">DM826_07455</name>
</gene>
<dbReference type="Pfam" id="PF20586">
    <property type="entry name" value="DUF6788"/>
    <property type="match status" value="1"/>
</dbReference>
<sequence length="110" mass="12630">MSTGVEKQSPEDLRDLAAYAERMAEWMEAEAQRELEQRADQSATETPDEWEDDEWEDAVDDAREDADIPASKGTLTTKTIDGRDYWYLQWREGSKIKSQYVAPVVPADNE</sequence>
<evidence type="ECO:0000256" key="1">
    <source>
        <dbReference type="SAM" id="MobiDB-lite"/>
    </source>
</evidence>
<feature type="region of interest" description="Disordered" evidence="1">
    <location>
        <begin position="32"/>
        <end position="75"/>
    </location>
</feature>
<keyword evidence="4" id="KW-1185">Reference proteome</keyword>
<evidence type="ECO:0000313" key="4">
    <source>
        <dbReference type="Proteomes" id="UP000276588"/>
    </source>
</evidence>
<feature type="domain" description="DUF6788" evidence="2">
    <location>
        <begin position="69"/>
        <end position="105"/>
    </location>
</feature>
<accession>A0A3A6PNL3</accession>
<dbReference type="Proteomes" id="UP000276588">
    <property type="component" value="Unassembled WGS sequence"/>
</dbReference>
<name>A0A3A6PNL3_9EURY</name>
<proteinExistence type="predicted"/>
<dbReference type="AlphaFoldDB" id="A0A3A6PNL3"/>
<feature type="compositionally biased region" description="Acidic residues" evidence="1">
    <location>
        <begin position="46"/>
        <end position="64"/>
    </location>
</feature>
<evidence type="ECO:0000313" key="3">
    <source>
        <dbReference type="EMBL" id="RJX43147.1"/>
    </source>
</evidence>
<evidence type="ECO:0000259" key="2">
    <source>
        <dbReference type="Pfam" id="PF20586"/>
    </source>
</evidence>